<evidence type="ECO:0000313" key="2">
    <source>
        <dbReference type="Proteomes" id="UP000536835"/>
    </source>
</evidence>
<proteinExistence type="predicted"/>
<dbReference type="EMBL" id="JABFCX010000002">
    <property type="protein sequence ID" value="NNU15373.1"/>
    <property type="molecule type" value="Genomic_DNA"/>
</dbReference>
<organism evidence="1 2">
    <name type="scientific">Parvularcula mediterranea</name>
    <dbReference type="NCBI Taxonomy" id="2732508"/>
    <lineage>
        <taxon>Bacteria</taxon>
        <taxon>Pseudomonadati</taxon>
        <taxon>Pseudomonadota</taxon>
        <taxon>Alphaproteobacteria</taxon>
        <taxon>Parvularculales</taxon>
        <taxon>Parvularculaceae</taxon>
        <taxon>Parvularcula</taxon>
    </lineage>
</organism>
<accession>A0A7Y3RJT6</accession>
<dbReference type="AlphaFoldDB" id="A0A7Y3RJT6"/>
<gene>
    <name evidence="1" type="ORF">HK107_03405</name>
</gene>
<name>A0A7Y3RJT6_9PROT</name>
<evidence type="ECO:0000313" key="1">
    <source>
        <dbReference type="EMBL" id="NNU15373.1"/>
    </source>
</evidence>
<protein>
    <submittedName>
        <fullName evidence="1">Uncharacterized protein</fullName>
    </submittedName>
</protein>
<reference evidence="1 2" key="1">
    <citation type="submission" date="2020-05" db="EMBL/GenBank/DDBJ databases">
        <title>Parvularcula mediterraneae sp. nov., isolated from polypropylene straw from shallow seawater of the seashore of Laganas in Zakynthos island, Greece.</title>
        <authorList>
            <person name="Szabo I."/>
            <person name="Al-Omari J."/>
            <person name="Rado J."/>
            <person name="Szerdahelyi G.S."/>
        </authorList>
    </citation>
    <scope>NUCLEOTIDE SEQUENCE [LARGE SCALE GENOMIC DNA]</scope>
    <source>
        <strain evidence="1 2">ZS-1/3</strain>
    </source>
</reference>
<dbReference type="RefSeq" id="WP_173196801.1">
    <property type="nucleotide sequence ID" value="NZ_JABFCX010000002.1"/>
</dbReference>
<sequence>MAQEISLLKLSSTMARHATQAHGATADNLARVDVPGAKRRELIAFQDALKASSGGREVAPELTREPIKLDAEMLSMAEARGRHEAAMSVWKSTLGMLRLAIRGPQ</sequence>
<keyword evidence="2" id="KW-1185">Reference proteome</keyword>
<comment type="caution">
    <text evidence="1">The sequence shown here is derived from an EMBL/GenBank/DDBJ whole genome shotgun (WGS) entry which is preliminary data.</text>
</comment>
<dbReference type="Proteomes" id="UP000536835">
    <property type="component" value="Unassembled WGS sequence"/>
</dbReference>